<reference evidence="2 3" key="1">
    <citation type="submission" date="2022-12" db="EMBL/GenBank/DDBJ databases">
        <title>Chromosome-level genome of Tegillarca granosa.</title>
        <authorList>
            <person name="Kim J."/>
        </authorList>
    </citation>
    <scope>NUCLEOTIDE SEQUENCE [LARGE SCALE GENOMIC DNA]</scope>
    <source>
        <strain evidence="2">Teg-2019</strain>
        <tissue evidence="2">Adductor muscle</tissue>
    </source>
</reference>
<keyword evidence="3" id="KW-1185">Reference proteome</keyword>
<dbReference type="Pfam" id="PF03577">
    <property type="entry name" value="Peptidase_C69"/>
    <property type="match status" value="1"/>
</dbReference>
<evidence type="ECO:0008006" key="4">
    <source>
        <dbReference type="Google" id="ProtNLM"/>
    </source>
</evidence>
<comment type="similarity">
    <text evidence="1">Belongs to the peptidase C69 family. Secernin subfamily.</text>
</comment>
<protein>
    <recommendedName>
        <fullName evidence="4">Secernin-3</fullName>
    </recommendedName>
</protein>
<evidence type="ECO:0000313" key="2">
    <source>
        <dbReference type="EMBL" id="KAJ8314077.1"/>
    </source>
</evidence>
<evidence type="ECO:0000313" key="3">
    <source>
        <dbReference type="Proteomes" id="UP001217089"/>
    </source>
</evidence>
<sequence>MSDIFVALPPATKDGTVVFGKNSDRPPTEVQEVVYFSAEDHSPGSKVHCTFIAIDEVSHTHATILSKPAWTWGAEMGANEYGVCAGCTSVWTKLCHPGDHQEKLLGVDFVRLALERAKTAREALDVISDLLEKHGQGGPNSEDRNFGQWSYNNSFLLADNKEAWLLETAGQYWVANNITSGTFNISSELTITTDYTLSTEGLRDKSQKDGLWKPDDGDFNFKDVFNAEFSGLSLSESQQPCNRLKRGKELLENNAANGMCSIGSFDERSMFEILRDESSSISFSGELLTVGSQVSVLSSNPNIPNCHWFTATPNPALSVFKPFIFSAKNDIGDLTVSPSYGDKERASFQTAVDRRHQLYKSHEKMREQMETGKYDKRLVGTLRSMEAECVNDIHEFLQSCNEESVNEVFDLLKDVTSTEVKFYT</sequence>
<dbReference type="PANTHER" id="PTHR12994">
    <property type="entry name" value="SECERNIN"/>
    <property type="match status" value="1"/>
</dbReference>
<dbReference type="Proteomes" id="UP001217089">
    <property type="component" value="Unassembled WGS sequence"/>
</dbReference>
<dbReference type="InterPro" id="IPR005322">
    <property type="entry name" value="Peptidase_C69"/>
</dbReference>
<gene>
    <name evidence="2" type="ORF">KUTeg_008638</name>
</gene>
<accession>A0ABQ9F9P0</accession>
<dbReference type="Gene3D" id="3.60.60.10">
    <property type="entry name" value="Penicillin V Acylase, Chain A"/>
    <property type="match status" value="1"/>
</dbReference>
<name>A0ABQ9F9P0_TEGGR</name>
<evidence type="ECO:0000256" key="1">
    <source>
        <dbReference type="ARBA" id="ARBA00005705"/>
    </source>
</evidence>
<proteinExistence type="inferred from homology"/>
<organism evidence="2 3">
    <name type="scientific">Tegillarca granosa</name>
    <name type="common">Malaysian cockle</name>
    <name type="synonym">Anadara granosa</name>
    <dbReference type="NCBI Taxonomy" id="220873"/>
    <lineage>
        <taxon>Eukaryota</taxon>
        <taxon>Metazoa</taxon>
        <taxon>Spiralia</taxon>
        <taxon>Lophotrochozoa</taxon>
        <taxon>Mollusca</taxon>
        <taxon>Bivalvia</taxon>
        <taxon>Autobranchia</taxon>
        <taxon>Pteriomorphia</taxon>
        <taxon>Arcoida</taxon>
        <taxon>Arcoidea</taxon>
        <taxon>Arcidae</taxon>
        <taxon>Tegillarca</taxon>
    </lineage>
</organism>
<dbReference type="PANTHER" id="PTHR12994:SF17">
    <property type="entry name" value="LD30995P"/>
    <property type="match status" value="1"/>
</dbReference>
<comment type="caution">
    <text evidence="2">The sequence shown here is derived from an EMBL/GenBank/DDBJ whole genome shotgun (WGS) entry which is preliminary data.</text>
</comment>
<dbReference type="EMBL" id="JARBDR010000342">
    <property type="protein sequence ID" value="KAJ8314077.1"/>
    <property type="molecule type" value="Genomic_DNA"/>
</dbReference>